<dbReference type="HOGENOM" id="CLU_1831136_0_0_10"/>
<proteinExistence type="predicted"/>
<protein>
    <submittedName>
        <fullName evidence="1">Uncharacterized protein</fullName>
    </submittedName>
</protein>
<dbReference type="EMBL" id="AWSV01000135">
    <property type="protein sequence ID" value="ERI84074.1"/>
    <property type="molecule type" value="Genomic_DNA"/>
</dbReference>
<gene>
    <name evidence="1" type="ORF">HMPREF1981_02512</name>
</gene>
<dbReference type="PATRIC" id="fig|1321819.3.peg.2319"/>
<dbReference type="Proteomes" id="UP000016496">
    <property type="component" value="Unassembled WGS sequence"/>
</dbReference>
<evidence type="ECO:0000313" key="1">
    <source>
        <dbReference type="EMBL" id="ERI84074.1"/>
    </source>
</evidence>
<accession>U2C0T1</accession>
<organism evidence="1 2">
    <name type="scientific">Bacteroides pyogenes F0041</name>
    <dbReference type="NCBI Taxonomy" id="1321819"/>
    <lineage>
        <taxon>Bacteria</taxon>
        <taxon>Pseudomonadati</taxon>
        <taxon>Bacteroidota</taxon>
        <taxon>Bacteroidia</taxon>
        <taxon>Bacteroidales</taxon>
        <taxon>Bacteroidaceae</taxon>
        <taxon>Bacteroides</taxon>
    </lineage>
</organism>
<evidence type="ECO:0000313" key="2">
    <source>
        <dbReference type="Proteomes" id="UP000016496"/>
    </source>
</evidence>
<sequence length="140" mass="15576">MWHSLLQEKTTSEFFQLSARARVLCCKNGVVLHKTYLAICSDANKSVPKNGAFLSRKERFYTSNAPAHRLGVKLLSAVSKPLTSHRATDTQIDATSTQLGKKTLKALIFAPLDNKSKMAAIAKVFNLDVYFFEGIYSKYG</sequence>
<dbReference type="AlphaFoldDB" id="U2C0T1"/>
<name>U2C0T1_9BACE</name>
<comment type="caution">
    <text evidence="1">The sequence shown here is derived from an EMBL/GenBank/DDBJ whole genome shotgun (WGS) entry which is preliminary data.</text>
</comment>
<reference evidence="1 2" key="1">
    <citation type="submission" date="2013-08" db="EMBL/GenBank/DDBJ databases">
        <authorList>
            <person name="Weinstock G."/>
            <person name="Sodergren E."/>
            <person name="Wylie T."/>
            <person name="Fulton L."/>
            <person name="Fulton R."/>
            <person name="Fronick C."/>
            <person name="O'Laughlin M."/>
            <person name="Godfrey J."/>
            <person name="Miner T."/>
            <person name="Herter B."/>
            <person name="Appelbaum E."/>
            <person name="Cordes M."/>
            <person name="Lek S."/>
            <person name="Wollam A."/>
            <person name="Pepin K.H."/>
            <person name="Palsikar V.B."/>
            <person name="Mitreva M."/>
            <person name="Wilson R.K."/>
        </authorList>
    </citation>
    <scope>NUCLEOTIDE SEQUENCE [LARGE SCALE GENOMIC DNA]</scope>
    <source>
        <strain evidence="1 2">F0041</strain>
    </source>
</reference>